<dbReference type="InterPro" id="IPR025295">
    <property type="entry name" value="eCIS_core_dom"/>
</dbReference>
<dbReference type="OrthoDB" id="9153660at2"/>
<dbReference type="AlphaFoldDB" id="A0A1H0T7L8"/>
<proteinExistence type="predicted"/>
<evidence type="ECO:0000313" key="4">
    <source>
        <dbReference type="Proteomes" id="UP000198741"/>
    </source>
</evidence>
<evidence type="ECO:0000313" key="3">
    <source>
        <dbReference type="EMBL" id="SDP50043.1"/>
    </source>
</evidence>
<evidence type="ECO:0000259" key="2">
    <source>
        <dbReference type="Pfam" id="PF13699"/>
    </source>
</evidence>
<accession>A0A1H0T7L8</accession>
<feature type="compositionally biased region" description="Low complexity" evidence="1">
    <location>
        <begin position="180"/>
        <end position="206"/>
    </location>
</feature>
<reference evidence="3 4" key="1">
    <citation type="submission" date="2016-10" db="EMBL/GenBank/DDBJ databases">
        <authorList>
            <person name="de Groot N.N."/>
        </authorList>
    </citation>
    <scope>NUCLEOTIDE SEQUENCE [LARGE SCALE GENOMIC DNA]</scope>
    <source>
        <strain evidence="4">P4-7,KCTC 19426,CECT 7604</strain>
    </source>
</reference>
<organism evidence="3 4">
    <name type="scientific">Nakamurella panacisegetis</name>
    <dbReference type="NCBI Taxonomy" id="1090615"/>
    <lineage>
        <taxon>Bacteria</taxon>
        <taxon>Bacillati</taxon>
        <taxon>Actinomycetota</taxon>
        <taxon>Actinomycetes</taxon>
        <taxon>Nakamurellales</taxon>
        <taxon>Nakamurellaceae</taxon>
        <taxon>Nakamurella</taxon>
    </lineage>
</organism>
<sequence length="232" mass="24326">MHDHDHERAGSALRPKASRIEPEPSSPMWQAAGQGRPDVLGPAGLMGLQRMVGNAGVGSVLEPDASPVHDVLSSGGAPLASDVRSDMEAALGHDFSDVRVHTDGAAHQSARAVNAQAYTVGHDVVFQQGRYEPSSEAGRHMLAHELTHVVQQRNGPVEGTDSGNGVRVSDPGDRFEREAAATADAAMSGPVTAGGPTTVPGAGAAVQREEVTEEDEVQTYVQREDETEEVES</sequence>
<feature type="domain" description="eCIS core" evidence="2">
    <location>
        <begin position="78"/>
        <end position="155"/>
    </location>
</feature>
<dbReference type="STRING" id="1090615.SAMN04515671_4511"/>
<dbReference type="RefSeq" id="WP_090480762.1">
    <property type="nucleotide sequence ID" value="NZ_LT629710.1"/>
</dbReference>
<keyword evidence="4" id="KW-1185">Reference proteome</keyword>
<dbReference type="EMBL" id="LT629710">
    <property type="protein sequence ID" value="SDP50043.1"/>
    <property type="molecule type" value="Genomic_DNA"/>
</dbReference>
<protein>
    <recommendedName>
        <fullName evidence="2">eCIS core domain-containing protein</fullName>
    </recommendedName>
</protein>
<name>A0A1H0T7L8_9ACTN</name>
<gene>
    <name evidence="3" type="ORF">SAMN04515671_4511</name>
</gene>
<dbReference type="Pfam" id="PF13699">
    <property type="entry name" value="eCIS_core"/>
    <property type="match status" value="1"/>
</dbReference>
<dbReference type="Proteomes" id="UP000198741">
    <property type="component" value="Chromosome I"/>
</dbReference>
<feature type="region of interest" description="Disordered" evidence="1">
    <location>
        <begin position="179"/>
        <end position="232"/>
    </location>
</feature>
<feature type="region of interest" description="Disordered" evidence="1">
    <location>
        <begin position="1"/>
        <end position="42"/>
    </location>
</feature>
<evidence type="ECO:0000256" key="1">
    <source>
        <dbReference type="SAM" id="MobiDB-lite"/>
    </source>
</evidence>